<keyword evidence="1" id="KW-1133">Transmembrane helix</keyword>
<organism evidence="2 3">
    <name type="scientific">Candidatus Acutalibacter pullistercoris</name>
    <dbReference type="NCBI Taxonomy" id="2838418"/>
    <lineage>
        <taxon>Bacteria</taxon>
        <taxon>Bacillati</taxon>
        <taxon>Bacillota</taxon>
        <taxon>Clostridia</taxon>
        <taxon>Eubacteriales</taxon>
        <taxon>Acutalibacteraceae</taxon>
        <taxon>Acutalibacter</taxon>
    </lineage>
</organism>
<dbReference type="AlphaFoldDB" id="A0A9D2C1C4"/>
<comment type="caution">
    <text evidence="2">The sequence shown here is derived from an EMBL/GenBank/DDBJ whole genome shotgun (WGS) entry which is preliminary data.</text>
</comment>
<accession>A0A9D2C1C4</accession>
<evidence type="ECO:0000256" key="1">
    <source>
        <dbReference type="SAM" id="Phobius"/>
    </source>
</evidence>
<reference evidence="2" key="1">
    <citation type="journal article" date="2021" name="PeerJ">
        <title>Extensive microbial diversity within the chicken gut microbiome revealed by metagenomics and culture.</title>
        <authorList>
            <person name="Gilroy R."/>
            <person name="Ravi A."/>
            <person name="Getino M."/>
            <person name="Pursley I."/>
            <person name="Horton D.L."/>
            <person name="Alikhan N.F."/>
            <person name="Baker D."/>
            <person name="Gharbi K."/>
            <person name="Hall N."/>
            <person name="Watson M."/>
            <person name="Adriaenssens E.M."/>
            <person name="Foster-Nyarko E."/>
            <person name="Jarju S."/>
            <person name="Secka A."/>
            <person name="Antonio M."/>
            <person name="Oren A."/>
            <person name="Chaudhuri R.R."/>
            <person name="La Ragione R."/>
            <person name="Hildebrand F."/>
            <person name="Pallen M.J."/>
        </authorList>
    </citation>
    <scope>NUCLEOTIDE SEQUENCE</scope>
    <source>
        <strain evidence="2">1282</strain>
    </source>
</reference>
<dbReference type="EMBL" id="DXDU01000134">
    <property type="protein sequence ID" value="HIY27189.1"/>
    <property type="molecule type" value="Genomic_DNA"/>
</dbReference>
<gene>
    <name evidence="2" type="ORF">H9838_08475</name>
</gene>
<protein>
    <recommendedName>
        <fullName evidence="4">DUF4179 domain-containing protein</fullName>
    </recommendedName>
</protein>
<sequence length="370" mass="40189">MREKFAQIPLSPQLEGRVDQALREVRRLHRGQVARRWGSALGSLVAVMGVLVGLAAFSPATAAKIPLIGQWLGGLFYEVNYDSKVGTTGAFVETYDALEDVNVSALTDSEAWELTFLQGYTDGKTVVLSLTLDGPQEALDRWDNILVEDYGLRGAAATVNGEQAVVKGVNSFRQKEGKWVSTMEIQVPESQREAEALELSVTLEGLSGWAQGGGEQEPLEGSFTGSFALAVDRSRQFSFVCQAEQNGAQVFAVSGGPLETVLSVEKPFWGWGDSNVETQIPGVGYPTLVLPDGTFLWYDAGKSQELGGYDYKAGETQTADLYFDGLPEGITQVELRFYESTPNPYQDASQIPILAAFAIDLEQHTVTPVE</sequence>
<keyword evidence="1" id="KW-0472">Membrane</keyword>
<evidence type="ECO:0000313" key="3">
    <source>
        <dbReference type="Proteomes" id="UP000823915"/>
    </source>
</evidence>
<proteinExistence type="predicted"/>
<evidence type="ECO:0000313" key="2">
    <source>
        <dbReference type="EMBL" id="HIY27189.1"/>
    </source>
</evidence>
<feature type="transmembrane region" description="Helical" evidence="1">
    <location>
        <begin position="37"/>
        <end position="57"/>
    </location>
</feature>
<name>A0A9D2C1C4_9FIRM</name>
<keyword evidence="1" id="KW-0812">Transmembrane</keyword>
<evidence type="ECO:0008006" key="4">
    <source>
        <dbReference type="Google" id="ProtNLM"/>
    </source>
</evidence>
<reference evidence="2" key="2">
    <citation type="submission" date="2021-04" db="EMBL/GenBank/DDBJ databases">
        <authorList>
            <person name="Gilroy R."/>
        </authorList>
    </citation>
    <scope>NUCLEOTIDE SEQUENCE</scope>
    <source>
        <strain evidence="2">1282</strain>
    </source>
</reference>
<dbReference type="Proteomes" id="UP000823915">
    <property type="component" value="Unassembled WGS sequence"/>
</dbReference>